<evidence type="ECO:0000256" key="2">
    <source>
        <dbReference type="ARBA" id="ARBA00023242"/>
    </source>
</evidence>
<name>A0A397HRF9_ASPTH</name>
<evidence type="ECO:0000313" key="3">
    <source>
        <dbReference type="EMBL" id="RHZ65809.1"/>
    </source>
</evidence>
<comment type="subcellular location">
    <subcellularLocation>
        <location evidence="1">Nucleus</location>
    </subcellularLocation>
</comment>
<dbReference type="VEuPathDB" id="FungiDB:CDV56_103212"/>
<dbReference type="RefSeq" id="XP_026617981.1">
    <property type="nucleotide sequence ID" value="XM_026756831.1"/>
</dbReference>
<organism evidence="3 4">
    <name type="scientific">Aspergillus thermomutatus</name>
    <name type="common">Neosartorya pseudofischeri</name>
    <dbReference type="NCBI Taxonomy" id="41047"/>
    <lineage>
        <taxon>Eukaryota</taxon>
        <taxon>Fungi</taxon>
        <taxon>Dikarya</taxon>
        <taxon>Ascomycota</taxon>
        <taxon>Pezizomycotina</taxon>
        <taxon>Eurotiomycetes</taxon>
        <taxon>Eurotiomycetidae</taxon>
        <taxon>Eurotiales</taxon>
        <taxon>Aspergillaceae</taxon>
        <taxon>Aspergillus</taxon>
        <taxon>Aspergillus subgen. Fumigati</taxon>
    </lineage>
</organism>
<evidence type="ECO:0008006" key="5">
    <source>
        <dbReference type="Google" id="ProtNLM"/>
    </source>
</evidence>
<comment type="caution">
    <text evidence="3">The sequence shown here is derived from an EMBL/GenBank/DDBJ whole genome shotgun (WGS) entry which is preliminary data.</text>
</comment>
<reference evidence="3" key="1">
    <citation type="submission" date="2018-08" db="EMBL/GenBank/DDBJ databases">
        <title>Draft genome sequence of azole-resistant Aspergillus thermomutatus (Neosartorya pseudofischeri) strain HMR AF 39, isolated from a human nasal aspirate.</title>
        <authorList>
            <person name="Parent-Michaud M."/>
            <person name="Dufresne P.J."/>
            <person name="Fournier E."/>
            <person name="Martineau C."/>
            <person name="Moreira S."/>
            <person name="Perkins V."/>
            <person name="De Repentigny L."/>
            <person name="Dufresne S.F."/>
        </authorList>
    </citation>
    <scope>NUCLEOTIDE SEQUENCE [LARGE SCALE GENOMIC DNA]</scope>
    <source>
        <strain evidence="3">HMR AF 39</strain>
    </source>
</reference>
<sequence length="368" mass="41405">MLETVLSSGIHILHSTTVNDEGNLLKPHLPRLCQQSEALYLICITLQASLTADLEPRFFEYFDAALNKFRNELAGSETYLEDGTLTAGLLLCSIGVMHGIPWTMHLRGMHGILRLDGVDNARDAKTPFRTHLFEVMGIMDLPTFAIGRQHPHLGFWRRHCRNRDSPGGSSGRDEVEVVSGLPKSLVDIFSCIGEGGATEEDFWDWPGAQGNFLQCQLWEAYRLAGMLALRHEQLHLPLSSGERRLQPPNGREQRHRILPSTAVIVSRILSCVDAIHRASEEPEGRDTLIMNAVLYPIFITGLQTDVLNEDPALKQCVRSHLLLNSNGPVWRKQCQLELELLEEYWRYSSGTVSIHQLAQAREIELGLF</sequence>
<protein>
    <recommendedName>
        <fullName evidence="5">Transcription factor domain-containing protein</fullName>
    </recommendedName>
</protein>
<evidence type="ECO:0000313" key="4">
    <source>
        <dbReference type="Proteomes" id="UP000215305"/>
    </source>
</evidence>
<dbReference type="GeneID" id="38125186"/>
<dbReference type="InterPro" id="IPR021858">
    <property type="entry name" value="Fun_TF"/>
</dbReference>
<dbReference type="AlphaFoldDB" id="A0A397HRF9"/>
<dbReference type="Proteomes" id="UP000215305">
    <property type="component" value="Unassembled WGS sequence"/>
</dbReference>
<gene>
    <name evidence="3" type="ORF">CDV56_103212</name>
</gene>
<dbReference type="EMBL" id="NKHU02000015">
    <property type="protein sequence ID" value="RHZ65809.1"/>
    <property type="molecule type" value="Genomic_DNA"/>
</dbReference>
<dbReference type="GO" id="GO:0000976">
    <property type="term" value="F:transcription cis-regulatory region binding"/>
    <property type="evidence" value="ECO:0007669"/>
    <property type="project" value="TreeGrafter"/>
</dbReference>
<keyword evidence="2" id="KW-0539">Nucleus</keyword>
<dbReference type="PANTHER" id="PTHR37534">
    <property type="entry name" value="TRANSCRIPTIONAL ACTIVATOR PROTEIN UGA3"/>
    <property type="match status" value="1"/>
</dbReference>
<dbReference type="Pfam" id="PF11951">
    <property type="entry name" value="Fungal_trans_2"/>
    <property type="match status" value="1"/>
</dbReference>
<keyword evidence="4" id="KW-1185">Reference proteome</keyword>
<dbReference type="GO" id="GO:0003700">
    <property type="term" value="F:DNA-binding transcription factor activity"/>
    <property type="evidence" value="ECO:0007669"/>
    <property type="project" value="TreeGrafter"/>
</dbReference>
<dbReference type="OrthoDB" id="3251668at2759"/>
<dbReference type="GO" id="GO:0045944">
    <property type="term" value="P:positive regulation of transcription by RNA polymerase II"/>
    <property type="evidence" value="ECO:0007669"/>
    <property type="project" value="TreeGrafter"/>
</dbReference>
<dbReference type="PANTHER" id="PTHR37534:SF44">
    <property type="entry name" value="ZN(II)2CYS6 TRANSCRIPTION FACTOR (EUROFUNG)"/>
    <property type="match status" value="1"/>
</dbReference>
<accession>A0A397HRF9</accession>
<dbReference type="STRING" id="41047.A0A397HRF9"/>
<proteinExistence type="predicted"/>
<dbReference type="GO" id="GO:0005634">
    <property type="term" value="C:nucleus"/>
    <property type="evidence" value="ECO:0007669"/>
    <property type="project" value="UniProtKB-SubCell"/>
</dbReference>
<evidence type="ECO:0000256" key="1">
    <source>
        <dbReference type="ARBA" id="ARBA00004123"/>
    </source>
</evidence>